<comment type="similarity">
    <text evidence="2">Belongs to the binding-protein-dependent transport system permease family. FecCD subfamily.</text>
</comment>
<dbReference type="RefSeq" id="WP_134460472.1">
    <property type="nucleotide sequence ID" value="NZ_JBHMFL010000058.1"/>
</dbReference>
<evidence type="ECO:0000256" key="8">
    <source>
        <dbReference type="SAM" id="Phobius"/>
    </source>
</evidence>
<dbReference type="CDD" id="cd06550">
    <property type="entry name" value="TM_ABC_iron-siderophores_like"/>
    <property type="match status" value="2"/>
</dbReference>
<feature type="transmembrane region" description="Helical" evidence="8">
    <location>
        <begin position="600"/>
        <end position="633"/>
    </location>
</feature>
<sequence length="702" mass="71976">MTTLAARKRLRRSSQAMDSYRAPVKSRVTTIGAALVALIVIVAVMRLAPGFRTWLAAPAGTDAAQLADILLFDLSVPRILAALVAGGCLAVAGTLFQSLTRNPLASPDLLGITGGAQLGLLAAMLVPSLAGVASVPLLFACGLGAAACVAAAAGGWRATPLRLVLAGSVCMLLFSALTTLILAFFEQSIVGVSLWASGSLYQPGAAGLKIAASWLVLPLIALPFVIRPLDPLALGDDAAAAAGVRVDATRLAAMVVAVGFASVAVSVAGPLSYVGLIAPNLLRQMRGAKASRLAALVPLSALVGGALVLVTDSAVQALDLDATLSTGVAIAFVGTPLMLAMIRSGAAWSGALHAGQERAVARTGTRFVHAIDAWPWPLTASALLLLGVVLVYAGASFGPTTIGAQRWLAAFDHRDELARMFLDLRLPRLICALLAGALLAASGVLMQSIVRNPLAGPEVLGVTQGAGLATLAALVMWPLATHSTLAAASLAGGGITLALTLLLNRRHRYAPLAVALTGIVIGTLWTTLSQWLITQQSVQPARFVVWLVGGTYGRSWGEVTTLLPWCVLALPVFALLARPLDLLALGDDQAASLGLPIGVLRPLVLTVATLAACAAVAAVGPVGFIGLMAPHLASMLGARAHRTRLWLAAACGALVLVVADIAARTLLAPREIPAGVLTALIGAPYLLALLIVEARREKRGKR</sequence>
<feature type="transmembrane region" description="Helical" evidence="8">
    <location>
        <begin position="251"/>
        <end position="273"/>
    </location>
</feature>
<dbReference type="InterPro" id="IPR000522">
    <property type="entry name" value="ABC_transptr_permease_BtuC"/>
</dbReference>
<dbReference type="Proteomes" id="UP000297385">
    <property type="component" value="Unassembled WGS sequence"/>
</dbReference>
<reference evidence="9 10" key="1">
    <citation type="submission" date="2019-03" db="EMBL/GenBank/DDBJ databases">
        <title>Complete Genome Sequence of Paraburkholderia dipogonis ICMP 19430T, a Nitrogen-fixing Symbiont of the South African Invasive Legume Dipogon lignosus in New Zealand.</title>
        <authorList>
            <person name="De Meyer S.E."/>
        </authorList>
    </citation>
    <scope>NUCLEOTIDE SEQUENCE [LARGE SCALE GENOMIC DNA]</scope>
    <source>
        <strain evidence="9 10">ICMP 19430</strain>
    </source>
</reference>
<evidence type="ECO:0000256" key="5">
    <source>
        <dbReference type="ARBA" id="ARBA00022692"/>
    </source>
</evidence>
<feature type="transmembrane region" description="Helical" evidence="8">
    <location>
        <begin position="163"/>
        <end position="185"/>
    </location>
</feature>
<gene>
    <name evidence="9" type="primary">fhuB</name>
    <name evidence="9" type="ORF">E2553_22830</name>
</gene>
<dbReference type="GeneID" id="97304082"/>
<dbReference type="GO" id="GO:0005886">
    <property type="term" value="C:plasma membrane"/>
    <property type="evidence" value="ECO:0007669"/>
    <property type="project" value="UniProtKB-SubCell"/>
</dbReference>
<dbReference type="Pfam" id="PF01032">
    <property type="entry name" value="FecCD"/>
    <property type="match status" value="2"/>
</dbReference>
<dbReference type="NCBIfam" id="NF007869">
    <property type="entry name" value="PRK10577.1-6"/>
    <property type="match status" value="1"/>
</dbReference>
<keyword evidence="4" id="KW-1003">Cell membrane</keyword>
<feature type="transmembrane region" description="Helical" evidence="8">
    <location>
        <begin position="293"/>
        <end position="310"/>
    </location>
</feature>
<evidence type="ECO:0000313" key="10">
    <source>
        <dbReference type="Proteomes" id="UP000297385"/>
    </source>
</evidence>
<feature type="transmembrane region" description="Helical" evidence="8">
    <location>
        <begin position="509"/>
        <end position="533"/>
    </location>
</feature>
<evidence type="ECO:0000256" key="7">
    <source>
        <dbReference type="ARBA" id="ARBA00023136"/>
    </source>
</evidence>
<keyword evidence="6 8" id="KW-1133">Transmembrane helix</keyword>
<keyword evidence="7 8" id="KW-0472">Membrane</keyword>
<dbReference type="EMBL" id="SNVI01000002">
    <property type="protein sequence ID" value="TFE39653.1"/>
    <property type="molecule type" value="Genomic_DNA"/>
</dbReference>
<evidence type="ECO:0000313" key="9">
    <source>
        <dbReference type="EMBL" id="TFE39653.1"/>
    </source>
</evidence>
<keyword evidence="5 8" id="KW-0812">Transmembrane</keyword>
<comment type="subcellular location">
    <subcellularLocation>
        <location evidence="1">Cell membrane</location>
        <topology evidence="1">Multi-pass membrane protein</topology>
    </subcellularLocation>
</comment>
<name>A0A4Y8MQL8_9BURK</name>
<evidence type="ECO:0000256" key="1">
    <source>
        <dbReference type="ARBA" id="ARBA00004651"/>
    </source>
</evidence>
<evidence type="ECO:0000256" key="3">
    <source>
        <dbReference type="ARBA" id="ARBA00022448"/>
    </source>
</evidence>
<organism evidence="9 10">
    <name type="scientific">Paraburkholderia dipogonis</name>
    <dbReference type="NCBI Taxonomy" id="1211383"/>
    <lineage>
        <taxon>Bacteria</taxon>
        <taxon>Pseudomonadati</taxon>
        <taxon>Pseudomonadota</taxon>
        <taxon>Betaproteobacteria</taxon>
        <taxon>Burkholderiales</taxon>
        <taxon>Burkholderiaceae</taxon>
        <taxon>Paraburkholderia</taxon>
    </lineage>
</organism>
<dbReference type="PANTHER" id="PTHR30472">
    <property type="entry name" value="FERRIC ENTEROBACTIN TRANSPORT SYSTEM PERMEASE PROTEIN"/>
    <property type="match status" value="1"/>
</dbReference>
<feature type="transmembrane region" description="Helical" evidence="8">
    <location>
        <begin position="645"/>
        <end position="666"/>
    </location>
</feature>
<feature type="transmembrane region" description="Helical" evidence="8">
    <location>
        <begin position="462"/>
        <end position="480"/>
    </location>
</feature>
<evidence type="ECO:0000256" key="6">
    <source>
        <dbReference type="ARBA" id="ARBA00022989"/>
    </source>
</evidence>
<dbReference type="GO" id="GO:0022857">
    <property type="term" value="F:transmembrane transporter activity"/>
    <property type="evidence" value="ECO:0007669"/>
    <property type="project" value="InterPro"/>
</dbReference>
<feature type="transmembrane region" description="Helical" evidence="8">
    <location>
        <begin position="429"/>
        <end position="450"/>
    </location>
</feature>
<dbReference type="Gene3D" id="1.10.3470.10">
    <property type="entry name" value="ABC transporter involved in vitamin B12 uptake, BtuC"/>
    <property type="match status" value="2"/>
</dbReference>
<accession>A0A4Y8MQL8</accession>
<dbReference type="InterPro" id="IPR037294">
    <property type="entry name" value="ABC_BtuC-like"/>
</dbReference>
<dbReference type="PANTHER" id="PTHR30472:SF37">
    <property type="entry name" value="FE(3+) DICITRATE TRANSPORT SYSTEM PERMEASE PROTEIN FECD-RELATED"/>
    <property type="match status" value="1"/>
</dbReference>
<feature type="transmembrane region" description="Helical" evidence="8">
    <location>
        <begin position="109"/>
        <end position="130"/>
    </location>
</feature>
<feature type="transmembrane region" description="Helical" evidence="8">
    <location>
        <begin position="672"/>
        <end position="692"/>
    </location>
</feature>
<feature type="transmembrane region" description="Helical" evidence="8">
    <location>
        <begin position="485"/>
        <end position="503"/>
    </location>
</feature>
<protein>
    <submittedName>
        <fullName evidence="9">Fe(3+)-hydroxamate ABC transporter permease FhuB</fullName>
    </submittedName>
</protein>
<evidence type="ECO:0000256" key="4">
    <source>
        <dbReference type="ARBA" id="ARBA00022475"/>
    </source>
</evidence>
<keyword evidence="3" id="KW-0813">Transport</keyword>
<comment type="caution">
    <text evidence="9">The sequence shown here is derived from an EMBL/GenBank/DDBJ whole genome shotgun (WGS) entry which is preliminary data.</text>
</comment>
<dbReference type="AlphaFoldDB" id="A0A4Y8MQL8"/>
<dbReference type="GO" id="GO:0033214">
    <property type="term" value="P:siderophore-iron import into cell"/>
    <property type="evidence" value="ECO:0007669"/>
    <property type="project" value="TreeGrafter"/>
</dbReference>
<feature type="transmembrane region" description="Helical" evidence="8">
    <location>
        <begin position="322"/>
        <end position="342"/>
    </location>
</feature>
<feature type="transmembrane region" description="Helical" evidence="8">
    <location>
        <begin position="136"/>
        <end position="156"/>
    </location>
</feature>
<evidence type="ECO:0000256" key="2">
    <source>
        <dbReference type="ARBA" id="ARBA00007935"/>
    </source>
</evidence>
<feature type="transmembrane region" description="Helical" evidence="8">
    <location>
        <begin position="79"/>
        <end position="97"/>
    </location>
</feature>
<proteinExistence type="inferred from homology"/>
<feature type="transmembrane region" description="Helical" evidence="8">
    <location>
        <begin position="382"/>
        <end position="408"/>
    </location>
</feature>
<dbReference type="SUPFAM" id="SSF81345">
    <property type="entry name" value="ABC transporter involved in vitamin B12 uptake, BtuC"/>
    <property type="match status" value="2"/>
</dbReference>